<evidence type="ECO:0000256" key="9">
    <source>
        <dbReference type="ARBA" id="ARBA00022692"/>
    </source>
</evidence>
<dbReference type="PANTHER" id="PTHR44936:SF9">
    <property type="entry name" value="SENSOR PROTEIN CREC"/>
    <property type="match status" value="1"/>
</dbReference>
<dbReference type="InterPro" id="IPR036890">
    <property type="entry name" value="HATPase_C_sf"/>
</dbReference>
<evidence type="ECO:0000256" key="21">
    <source>
        <dbReference type="ARBA" id="ARBA00040454"/>
    </source>
</evidence>
<evidence type="ECO:0000256" key="4">
    <source>
        <dbReference type="ARBA" id="ARBA00004651"/>
    </source>
</evidence>
<evidence type="ECO:0000256" key="3">
    <source>
        <dbReference type="ARBA" id="ARBA00001946"/>
    </source>
</evidence>
<dbReference type="GO" id="GO:0000155">
    <property type="term" value="F:phosphorelay sensor kinase activity"/>
    <property type="evidence" value="ECO:0007669"/>
    <property type="project" value="InterPro"/>
</dbReference>
<evidence type="ECO:0000256" key="10">
    <source>
        <dbReference type="ARBA" id="ARBA00022741"/>
    </source>
</evidence>
<evidence type="ECO:0000256" key="7">
    <source>
        <dbReference type="ARBA" id="ARBA00022553"/>
    </source>
</evidence>
<keyword evidence="6" id="KW-1003">Cell membrane</keyword>
<dbReference type="Proteomes" id="UP000612899">
    <property type="component" value="Unassembled WGS sequence"/>
</dbReference>
<dbReference type="GO" id="GO:0005886">
    <property type="term" value="C:plasma membrane"/>
    <property type="evidence" value="ECO:0007669"/>
    <property type="project" value="UniProtKB-SubCell"/>
</dbReference>
<evidence type="ECO:0000256" key="5">
    <source>
        <dbReference type="ARBA" id="ARBA00012438"/>
    </source>
</evidence>
<organism evidence="26 27">
    <name type="scientific">Rhizocola hellebori</name>
    <dbReference type="NCBI Taxonomy" id="1392758"/>
    <lineage>
        <taxon>Bacteria</taxon>
        <taxon>Bacillati</taxon>
        <taxon>Actinomycetota</taxon>
        <taxon>Actinomycetes</taxon>
        <taxon>Micromonosporales</taxon>
        <taxon>Micromonosporaceae</taxon>
        <taxon>Rhizocola</taxon>
    </lineage>
</organism>
<feature type="domain" description="Histidine kinase" evidence="24">
    <location>
        <begin position="228"/>
        <end position="422"/>
    </location>
</feature>
<evidence type="ECO:0000259" key="25">
    <source>
        <dbReference type="PROSITE" id="PS50885"/>
    </source>
</evidence>
<keyword evidence="19" id="KW-0843">Virulence</keyword>
<comment type="caution">
    <text evidence="26">The sequence shown here is derived from an EMBL/GenBank/DDBJ whole genome shotgun (WGS) entry which is preliminary data.</text>
</comment>
<keyword evidence="17" id="KW-0902">Two-component regulatory system</keyword>
<dbReference type="AlphaFoldDB" id="A0A8J3VDG1"/>
<keyword evidence="20" id="KW-0464">Manganese</keyword>
<evidence type="ECO:0000256" key="15">
    <source>
        <dbReference type="ARBA" id="ARBA00022912"/>
    </source>
</evidence>
<evidence type="ECO:0000313" key="26">
    <source>
        <dbReference type="EMBL" id="GIH02680.1"/>
    </source>
</evidence>
<dbReference type="EMBL" id="BONY01000003">
    <property type="protein sequence ID" value="GIH02680.1"/>
    <property type="molecule type" value="Genomic_DNA"/>
</dbReference>
<evidence type="ECO:0000256" key="19">
    <source>
        <dbReference type="ARBA" id="ARBA00023026"/>
    </source>
</evidence>
<dbReference type="InterPro" id="IPR050980">
    <property type="entry name" value="2C_sensor_his_kinase"/>
</dbReference>
<dbReference type="SUPFAM" id="SSF47384">
    <property type="entry name" value="Homodimeric domain of signal transducing histidine kinase"/>
    <property type="match status" value="1"/>
</dbReference>
<feature type="domain" description="HAMP" evidence="25">
    <location>
        <begin position="168"/>
        <end position="220"/>
    </location>
</feature>
<dbReference type="Gene3D" id="3.30.565.10">
    <property type="entry name" value="Histidine kinase-like ATPase, C-terminal domain"/>
    <property type="match status" value="1"/>
</dbReference>
<keyword evidence="13" id="KW-0067">ATP-binding</keyword>
<dbReference type="Pfam" id="PF00672">
    <property type="entry name" value="HAMP"/>
    <property type="match status" value="1"/>
</dbReference>
<evidence type="ECO:0000256" key="16">
    <source>
        <dbReference type="ARBA" id="ARBA00022989"/>
    </source>
</evidence>
<name>A0A8J3VDG1_9ACTN</name>
<keyword evidence="16 23" id="KW-1133">Transmembrane helix</keyword>
<dbReference type="RefSeq" id="WP_203906614.1">
    <property type="nucleotide sequence ID" value="NZ_BONY01000003.1"/>
</dbReference>
<evidence type="ECO:0000256" key="12">
    <source>
        <dbReference type="ARBA" id="ARBA00022801"/>
    </source>
</evidence>
<proteinExistence type="predicted"/>
<reference evidence="26" key="1">
    <citation type="submission" date="2021-01" db="EMBL/GenBank/DDBJ databases">
        <title>Whole genome shotgun sequence of Rhizocola hellebori NBRC 109834.</title>
        <authorList>
            <person name="Komaki H."/>
            <person name="Tamura T."/>
        </authorList>
    </citation>
    <scope>NUCLEOTIDE SEQUENCE</scope>
    <source>
        <strain evidence="26">NBRC 109834</strain>
    </source>
</reference>
<keyword evidence="15" id="KW-0904">Protein phosphatase</keyword>
<protein>
    <recommendedName>
        <fullName evidence="21">Signal transduction histidine-protein kinase/phosphatase MprB</fullName>
        <ecNumber evidence="5">2.7.13.3</ecNumber>
    </recommendedName>
    <alternativeName>
        <fullName evidence="22">Mycobacterial persistence regulator B</fullName>
    </alternativeName>
</protein>
<evidence type="ECO:0000256" key="22">
    <source>
        <dbReference type="ARBA" id="ARBA00041776"/>
    </source>
</evidence>
<dbReference type="CDD" id="cd00082">
    <property type="entry name" value="HisKA"/>
    <property type="match status" value="1"/>
</dbReference>
<evidence type="ECO:0000256" key="8">
    <source>
        <dbReference type="ARBA" id="ARBA00022679"/>
    </source>
</evidence>
<evidence type="ECO:0000256" key="20">
    <source>
        <dbReference type="ARBA" id="ARBA00023211"/>
    </source>
</evidence>
<evidence type="ECO:0000256" key="6">
    <source>
        <dbReference type="ARBA" id="ARBA00022475"/>
    </source>
</evidence>
<dbReference type="Pfam" id="PF02518">
    <property type="entry name" value="HATPase_c"/>
    <property type="match status" value="1"/>
</dbReference>
<accession>A0A8J3VDG1</accession>
<keyword evidence="7" id="KW-0597">Phosphoprotein</keyword>
<comment type="cofactor">
    <cofactor evidence="2">
        <name>Mn(2+)</name>
        <dbReference type="ChEBI" id="CHEBI:29035"/>
    </cofactor>
</comment>
<dbReference type="PANTHER" id="PTHR44936">
    <property type="entry name" value="SENSOR PROTEIN CREC"/>
    <property type="match status" value="1"/>
</dbReference>
<keyword evidence="10" id="KW-0547">Nucleotide-binding</keyword>
<dbReference type="GO" id="GO:0004721">
    <property type="term" value="F:phosphoprotein phosphatase activity"/>
    <property type="evidence" value="ECO:0007669"/>
    <property type="project" value="UniProtKB-KW"/>
</dbReference>
<evidence type="ECO:0000256" key="1">
    <source>
        <dbReference type="ARBA" id="ARBA00000085"/>
    </source>
</evidence>
<evidence type="ECO:0000256" key="11">
    <source>
        <dbReference type="ARBA" id="ARBA00022777"/>
    </source>
</evidence>
<evidence type="ECO:0000256" key="23">
    <source>
        <dbReference type="SAM" id="Phobius"/>
    </source>
</evidence>
<dbReference type="PROSITE" id="PS50885">
    <property type="entry name" value="HAMP"/>
    <property type="match status" value="1"/>
</dbReference>
<evidence type="ECO:0000256" key="18">
    <source>
        <dbReference type="ARBA" id="ARBA00023016"/>
    </source>
</evidence>
<evidence type="ECO:0000256" key="17">
    <source>
        <dbReference type="ARBA" id="ARBA00023012"/>
    </source>
</evidence>
<dbReference type="SMART" id="SM00304">
    <property type="entry name" value="HAMP"/>
    <property type="match status" value="1"/>
</dbReference>
<dbReference type="InterPro" id="IPR003660">
    <property type="entry name" value="HAMP_dom"/>
</dbReference>
<keyword evidence="12" id="KW-0378">Hydrolase</keyword>
<gene>
    <name evidence="26" type="ORF">Rhe02_07470</name>
</gene>
<dbReference type="InterPro" id="IPR003661">
    <property type="entry name" value="HisK_dim/P_dom"/>
</dbReference>
<evidence type="ECO:0000313" key="27">
    <source>
        <dbReference type="Proteomes" id="UP000612899"/>
    </source>
</evidence>
<dbReference type="Gene3D" id="1.10.287.130">
    <property type="match status" value="1"/>
</dbReference>
<comment type="subcellular location">
    <subcellularLocation>
        <location evidence="4">Cell membrane</location>
        <topology evidence="4">Multi-pass membrane protein</topology>
    </subcellularLocation>
</comment>
<comment type="catalytic activity">
    <reaction evidence="1">
        <text>ATP + protein L-histidine = ADP + protein N-phospho-L-histidine.</text>
        <dbReference type="EC" id="2.7.13.3"/>
    </reaction>
</comment>
<dbReference type="InterPro" id="IPR005467">
    <property type="entry name" value="His_kinase_dom"/>
</dbReference>
<dbReference type="SUPFAM" id="SSF55874">
    <property type="entry name" value="ATPase domain of HSP90 chaperone/DNA topoisomerase II/histidine kinase"/>
    <property type="match status" value="1"/>
</dbReference>
<dbReference type="GO" id="GO:0005524">
    <property type="term" value="F:ATP binding"/>
    <property type="evidence" value="ECO:0007669"/>
    <property type="project" value="UniProtKB-KW"/>
</dbReference>
<dbReference type="PROSITE" id="PS50109">
    <property type="entry name" value="HIS_KIN"/>
    <property type="match status" value="1"/>
</dbReference>
<keyword evidence="27" id="KW-1185">Reference proteome</keyword>
<dbReference type="InterPro" id="IPR003594">
    <property type="entry name" value="HATPase_dom"/>
</dbReference>
<evidence type="ECO:0000259" key="24">
    <source>
        <dbReference type="PROSITE" id="PS50109"/>
    </source>
</evidence>
<evidence type="ECO:0000256" key="14">
    <source>
        <dbReference type="ARBA" id="ARBA00022842"/>
    </source>
</evidence>
<evidence type="ECO:0000256" key="13">
    <source>
        <dbReference type="ARBA" id="ARBA00022840"/>
    </source>
</evidence>
<dbReference type="CDD" id="cd06225">
    <property type="entry name" value="HAMP"/>
    <property type="match status" value="1"/>
</dbReference>
<evidence type="ECO:0000256" key="2">
    <source>
        <dbReference type="ARBA" id="ARBA00001936"/>
    </source>
</evidence>
<dbReference type="EC" id="2.7.13.3" evidence="5"/>
<dbReference type="InterPro" id="IPR036097">
    <property type="entry name" value="HisK_dim/P_sf"/>
</dbReference>
<keyword evidence="9 23" id="KW-0812">Transmembrane</keyword>
<dbReference type="SUPFAM" id="SSF158472">
    <property type="entry name" value="HAMP domain-like"/>
    <property type="match status" value="1"/>
</dbReference>
<feature type="transmembrane region" description="Helical" evidence="23">
    <location>
        <begin position="145"/>
        <end position="163"/>
    </location>
</feature>
<keyword evidence="23" id="KW-0472">Membrane</keyword>
<comment type="cofactor">
    <cofactor evidence="3">
        <name>Mg(2+)</name>
        <dbReference type="ChEBI" id="CHEBI:18420"/>
    </cofactor>
</comment>
<dbReference type="SMART" id="SM00387">
    <property type="entry name" value="HATPase_c"/>
    <property type="match status" value="1"/>
</dbReference>
<sequence length="422" mass="43469">MTGVRAQLATLAGATTVAVLLAFLGPLGLLLRNAAQDRAIAEATQQAQSVASLVAVNPAVTPDLAATNPNSHTKISIFLPDGQVWGAPAARNAAVDLAAMGGAFTARTQGGVEVLVPVLGHAEGTVVIRAFVPDSALREGVARTWILLALLGLALCGLGVALADRLGRRLTGSVTALAATAERLASGDLSARVPPSGAAELRLVGDELNRLAARIAQLLEEARADAADLAHGLRTPVTVLRLNVESLPDGEERARLAADVDALSRAVDEVIRGARRPIRDGVRTHADLKAVAQERIDFWSALAEETGRPVTQHLPTQPVPVRASPEDLSATLDALLENVFTHTPDQAQVRISVAPLATGGGRLTIEDAGPGLATQPSEPAMGSTGLGLRIARRTAEAAGGTITIDTSPLLGARVTIDLGPPT</sequence>
<dbReference type="InterPro" id="IPR004358">
    <property type="entry name" value="Sig_transdc_His_kin-like_C"/>
</dbReference>
<keyword evidence="11 26" id="KW-0418">Kinase</keyword>
<keyword evidence="8" id="KW-0808">Transferase</keyword>
<keyword evidence="18" id="KW-0346">Stress response</keyword>
<dbReference type="PRINTS" id="PR00344">
    <property type="entry name" value="BCTRLSENSOR"/>
</dbReference>
<keyword evidence="14" id="KW-0460">Magnesium</keyword>
<feature type="transmembrane region" description="Helical" evidence="23">
    <location>
        <begin position="6"/>
        <end position="31"/>
    </location>
</feature>